<keyword evidence="13" id="KW-1185">Reference proteome</keyword>
<evidence type="ECO:0000256" key="2">
    <source>
        <dbReference type="ARBA" id="ARBA00006214"/>
    </source>
</evidence>
<keyword evidence="9" id="KW-0676">Redox-active center</keyword>
<feature type="domain" description="Vitamin K epoxide reductase" evidence="11">
    <location>
        <begin position="19"/>
        <end position="160"/>
    </location>
</feature>
<evidence type="ECO:0000256" key="7">
    <source>
        <dbReference type="ARBA" id="ARBA00023136"/>
    </source>
</evidence>
<reference evidence="12 13" key="1">
    <citation type="submission" date="2019-02" db="EMBL/GenBank/DDBJ databases">
        <title>Genomic data mining of an Antarctic deep-sea actinobacterium, Janibacterlimosus P3-3-X1.</title>
        <authorList>
            <person name="Liao L."/>
            <person name="Chen B."/>
        </authorList>
    </citation>
    <scope>NUCLEOTIDE SEQUENCE [LARGE SCALE GENOMIC DNA]</scope>
    <source>
        <strain evidence="12 13">P3-3-X1</strain>
    </source>
</reference>
<dbReference type="GO" id="GO:0048038">
    <property type="term" value="F:quinone binding"/>
    <property type="evidence" value="ECO:0007669"/>
    <property type="project" value="UniProtKB-KW"/>
</dbReference>
<evidence type="ECO:0000256" key="8">
    <source>
        <dbReference type="ARBA" id="ARBA00023157"/>
    </source>
</evidence>
<dbReference type="InterPro" id="IPR041714">
    <property type="entry name" value="VKOR_Actinobacteria"/>
</dbReference>
<evidence type="ECO:0000256" key="10">
    <source>
        <dbReference type="SAM" id="Phobius"/>
    </source>
</evidence>
<dbReference type="EMBL" id="CP036164">
    <property type="protein sequence ID" value="QBF47723.1"/>
    <property type="molecule type" value="Genomic_DNA"/>
</dbReference>
<dbReference type="AlphaFoldDB" id="A0A4P6N0J6"/>
<evidence type="ECO:0000256" key="6">
    <source>
        <dbReference type="ARBA" id="ARBA00023002"/>
    </source>
</evidence>
<protein>
    <submittedName>
        <fullName evidence="12">Vitamin K epoxide reductase family protein</fullName>
    </submittedName>
</protein>
<keyword evidence="7 10" id="KW-0472">Membrane</keyword>
<comment type="similarity">
    <text evidence="2">Belongs to the VKOR family.</text>
</comment>
<evidence type="ECO:0000256" key="1">
    <source>
        <dbReference type="ARBA" id="ARBA00004141"/>
    </source>
</evidence>
<dbReference type="RefSeq" id="WP_130630900.1">
    <property type="nucleotide sequence ID" value="NZ_CP036164.1"/>
</dbReference>
<dbReference type="GO" id="GO:0016491">
    <property type="term" value="F:oxidoreductase activity"/>
    <property type="evidence" value="ECO:0007669"/>
    <property type="project" value="UniProtKB-KW"/>
</dbReference>
<feature type="transmembrane region" description="Helical" evidence="10">
    <location>
        <begin position="83"/>
        <end position="100"/>
    </location>
</feature>
<dbReference type="InterPro" id="IPR012932">
    <property type="entry name" value="VKOR"/>
</dbReference>
<comment type="subcellular location">
    <subcellularLocation>
        <location evidence="1">Membrane</location>
        <topology evidence="1">Multi-pass membrane protein</topology>
    </subcellularLocation>
</comment>
<evidence type="ECO:0000256" key="3">
    <source>
        <dbReference type="ARBA" id="ARBA00022692"/>
    </source>
</evidence>
<keyword evidence="5 10" id="KW-1133">Transmembrane helix</keyword>
<dbReference type="InterPro" id="IPR038354">
    <property type="entry name" value="VKOR_sf"/>
</dbReference>
<dbReference type="CDD" id="cd12922">
    <property type="entry name" value="VKOR_5"/>
    <property type="match status" value="1"/>
</dbReference>
<feature type="transmembrane region" description="Helical" evidence="10">
    <location>
        <begin position="134"/>
        <end position="154"/>
    </location>
</feature>
<evidence type="ECO:0000256" key="9">
    <source>
        <dbReference type="ARBA" id="ARBA00023284"/>
    </source>
</evidence>
<accession>A0A4P6N0J6</accession>
<evidence type="ECO:0000313" key="13">
    <source>
        <dbReference type="Proteomes" id="UP000290408"/>
    </source>
</evidence>
<feature type="transmembrane region" description="Helical" evidence="10">
    <location>
        <begin position="175"/>
        <end position="203"/>
    </location>
</feature>
<feature type="transmembrane region" description="Helical" evidence="10">
    <location>
        <begin position="23"/>
        <end position="41"/>
    </location>
</feature>
<evidence type="ECO:0000256" key="5">
    <source>
        <dbReference type="ARBA" id="ARBA00022989"/>
    </source>
</evidence>
<sequence length="210" mass="22931">MPQSKTEPAVVTPSAAFNARGLGWLYLVGGLVGLLCAGVLLVEKIELLKNPDYVPSCSINPILSCGSVMVTPQADAFGIPNPLIGVAGFAALAMLGAVLVSGTSLRAWLWVATQAAVTLAVVFIHWLIFQSLYVIGALCPYCMVVWVVTIAVFWHTTIHNLQRWRATTARHVPRVVSVLIEYRAAALTAWYLVIIVLIAIRFWNYWVTIL</sequence>
<keyword evidence="4" id="KW-0874">Quinone</keyword>
<proteinExistence type="inferred from homology"/>
<dbReference type="SMART" id="SM00756">
    <property type="entry name" value="VKc"/>
    <property type="match status" value="1"/>
</dbReference>
<dbReference type="Gene3D" id="1.20.1440.130">
    <property type="entry name" value="VKOR domain"/>
    <property type="match status" value="1"/>
</dbReference>
<dbReference type="KEGG" id="jli:EXU32_16630"/>
<evidence type="ECO:0000259" key="11">
    <source>
        <dbReference type="SMART" id="SM00756"/>
    </source>
</evidence>
<dbReference type="Pfam" id="PF07884">
    <property type="entry name" value="VKOR"/>
    <property type="match status" value="1"/>
</dbReference>
<feature type="transmembrane region" description="Helical" evidence="10">
    <location>
        <begin position="107"/>
        <end position="128"/>
    </location>
</feature>
<keyword evidence="3 10" id="KW-0812">Transmembrane</keyword>
<organism evidence="12 13">
    <name type="scientific">Janibacter limosus</name>
    <dbReference type="NCBI Taxonomy" id="53458"/>
    <lineage>
        <taxon>Bacteria</taxon>
        <taxon>Bacillati</taxon>
        <taxon>Actinomycetota</taxon>
        <taxon>Actinomycetes</taxon>
        <taxon>Micrococcales</taxon>
        <taxon>Intrasporangiaceae</taxon>
        <taxon>Janibacter</taxon>
    </lineage>
</organism>
<gene>
    <name evidence="12" type="ORF">EXU32_16630</name>
</gene>
<evidence type="ECO:0000256" key="4">
    <source>
        <dbReference type="ARBA" id="ARBA00022719"/>
    </source>
</evidence>
<evidence type="ECO:0000313" key="12">
    <source>
        <dbReference type="EMBL" id="QBF47723.1"/>
    </source>
</evidence>
<keyword evidence="8" id="KW-1015">Disulfide bond</keyword>
<name>A0A4P6N0J6_9MICO</name>
<dbReference type="Proteomes" id="UP000290408">
    <property type="component" value="Chromosome"/>
</dbReference>
<keyword evidence="6" id="KW-0560">Oxidoreductase</keyword>
<dbReference type="GO" id="GO:0016020">
    <property type="term" value="C:membrane"/>
    <property type="evidence" value="ECO:0007669"/>
    <property type="project" value="UniProtKB-SubCell"/>
</dbReference>
<dbReference type="OrthoDB" id="9783799at2"/>